<gene>
    <name evidence="3" type="ORF">H7F51_16445</name>
</gene>
<comment type="caution">
    <text evidence="3">The sequence shown here is derived from an EMBL/GenBank/DDBJ whole genome shotgun (WGS) entry which is preliminary data.</text>
</comment>
<dbReference type="Pfam" id="PF21277">
    <property type="entry name" value="T6SS_VgrG3-like_C"/>
    <property type="match status" value="1"/>
</dbReference>
<proteinExistence type="predicted"/>
<keyword evidence="4" id="KW-1185">Reference proteome</keyword>
<evidence type="ECO:0000256" key="1">
    <source>
        <dbReference type="SAM" id="MobiDB-lite"/>
    </source>
</evidence>
<sequence>MDFDFVPLRDAEKAVTGAPDGTPSGLDGLAEVLAQAAGEAEPWADTPAATPSPAPISPHRLGSLSERYESGGRGPGTVSSGLRDPGGVSYGLYQMATRTGTAASFVAAEGAAWGPEFRGKAPGSAAFTAAWQAIAAREAPAFAQAQHAFIERTHYRPVVTAVRAGSGLDLDSRADAVRDACWSCAVQHGAAAKVLLRGIAAADKACPRADPGYDRALIEAIYAQRTAYVRDIAAGSDPGAARTLLDIAARRYPSERAAALAMLG</sequence>
<accession>A0A7X1KN93</accession>
<feature type="domain" description="Type VI secretion system spike protein VgrG3-like C-terminal" evidence="2">
    <location>
        <begin position="61"/>
        <end position="231"/>
    </location>
</feature>
<dbReference type="InterPro" id="IPR049073">
    <property type="entry name" value="T6SS_VgrG3-like_C"/>
</dbReference>
<evidence type="ECO:0000313" key="3">
    <source>
        <dbReference type="EMBL" id="MBC2667110.1"/>
    </source>
</evidence>
<dbReference type="Proteomes" id="UP000566813">
    <property type="component" value="Unassembled WGS sequence"/>
</dbReference>
<evidence type="ECO:0000313" key="4">
    <source>
        <dbReference type="Proteomes" id="UP000566813"/>
    </source>
</evidence>
<evidence type="ECO:0000259" key="2">
    <source>
        <dbReference type="Pfam" id="PF21277"/>
    </source>
</evidence>
<dbReference type="EMBL" id="JACLAW010000014">
    <property type="protein sequence ID" value="MBC2667110.1"/>
    <property type="molecule type" value="Genomic_DNA"/>
</dbReference>
<dbReference type="RefSeq" id="WP_185665402.1">
    <property type="nucleotide sequence ID" value="NZ_JACLAW010000014.1"/>
</dbReference>
<protein>
    <recommendedName>
        <fullName evidence="2">Type VI secretion system spike protein VgrG3-like C-terminal domain-containing protein</fullName>
    </recommendedName>
</protein>
<feature type="region of interest" description="Disordered" evidence="1">
    <location>
        <begin position="38"/>
        <end position="83"/>
    </location>
</feature>
<dbReference type="AlphaFoldDB" id="A0A7X1KN93"/>
<reference evidence="3 4" key="1">
    <citation type="submission" date="2020-08" db="EMBL/GenBank/DDBJ databases">
        <title>The genome sequence of type strain Novosphingobium flavum NBRC 111647.</title>
        <authorList>
            <person name="Liu Y."/>
        </authorList>
    </citation>
    <scope>NUCLEOTIDE SEQUENCE [LARGE SCALE GENOMIC DNA]</scope>
    <source>
        <strain evidence="3 4">NBRC 111647</strain>
    </source>
</reference>
<organism evidence="3 4">
    <name type="scientific">Novosphingobium flavum</name>
    <dbReference type="NCBI Taxonomy" id="1778672"/>
    <lineage>
        <taxon>Bacteria</taxon>
        <taxon>Pseudomonadati</taxon>
        <taxon>Pseudomonadota</taxon>
        <taxon>Alphaproteobacteria</taxon>
        <taxon>Sphingomonadales</taxon>
        <taxon>Sphingomonadaceae</taxon>
        <taxon>Novosphingobium</taxon>
    </lineage>
</organism>
<name>A0A7X1KN93_9SPHN</name>